<name>A0A7W8JUX4_9DEIO</name>
<sequence>MRSRLLIHVLVRLNHAALGHLSKGGCLGHPADVISRFCA</sequence>
<organism evidence="1 2">
    <name type="scientific">Deinococcus humi</name>
    <dbReference type="NCBI Taxonomy" id="662880"/>
    <lineage>
        <taxon>Bacteria</taxon>
        <taxon>Thermotogati</taxon>
        <taxon>Deinococcota</taxon>
        <taxon>Deinococci</taxon>
        <taxon>Deinococcales</taxon>
        <taxon>Deinococcaceae</taxon>
        <taxon>Deinococcus</taxon>
    </lineage>
</organism>
<keyword evidence="2" id="KW-1185">Reference proteome</keyword>
<evidence type="ECO:0000313" key="2">
    <source>
        <dbReference type="Proteomes" id="UP000552709"/>
    </source>
</evidence>
<dbReference type="EMBL" id="JACHFL010000006">
    <property type="protein sequence ID" value="MBB5363712.1"/>
    <property type="molecule type" value="Genomic_DNA"/>
</dbReference>
<evidence type="ECO:0000313" key="1">
    <source>
        <dbReference type="EMBL" id="MBB5363712.1"/>
    </source>
</evidence>
<gene>
    <name evidence="1" type="ORF">HNQ08_002818</name>
</gene>
<dbReference type="AlphaFoldDB" id="A0A7W8JUX4"/>
<protein>
    <submittedName>
        <fullName evidence="1">Uncharacterized protein</fullName>
    </submittedName>
</protein>
<reference evidence="1 2" key="1">
    <citation type="submission" date="2020-08" db="EMBL/GenBank/DDBJ databases">
        <title>Genomic Encyclopedia of Type Strains, Phase IV (KMG-IV): sequencing the most valuable type-strain genomes for metagenomic binning, comparative biology and taxonomic classification.</title>
        <authorList>
            <person name="Goeker M."/>
        </authorList>
    </citation>
    <scope>NUCLEOTIDE SEQUENCE [LARGE SCALE GENOMIC DNA]</scope>
    <source>
        <strain evidence="1 2">DSM 27939</strain>
    </source>
</reference>
<comment type="caution">
    <text evidence="1">The sequence shown here is derived from an EMBL/GenBank/DDBJ whole genome shotgun (WGS) entry which is preliminary data.</text>
</comment>
<proteinExistence type="predicted"/>
<accession>A0A7W8JUX4</accession>
<dbReference type="Proteomes" id="UP000552709">
    <property type="component" value="Unassembled WGS sequence"/>
</dbReference>